<organism evidence="2 3">
    <name type="scientific">Romanomermis culicivorax</name>
    <name type="common">Nematode worm</name>
    <dbReference type="NCBI Taxonomy" id="13658"/>
    <lineage>
        <taxon>Eukaryota</taxon>
        <taxon>Metazoa</taxon>
        <taxon>Ecdysozoa</taxon>
        <taxon>Nematoda</taxon>
        <taxon>Enoplea</taxon>
        <taxon>Dorylaimia</taxon>
        <taxon>Mermithida</taxon>
        <taxon>Mermithoidea</taxon>
        <taxon>Mermithidae</taxon>
        <taxon>Romanomermis</taxon>
    </lineage>
</organism>
<evidence type="ECO:0000256" key="1">
    <source>
        <dbReference type="SAM" id="Phobius"/>
    </source>
</evidence>
<name>A0A915I7V3_ROMCU</name>
<dbReference type="Proteomes" id="UP000887565">
    <property type="component" value="Unplaced"/>
</dbReference>
<dbReference type="AlphaFoldDB" id="A0A915I7V3"/>
<keyword evidence="1" id="KW-0812">Transmembrane</keyword>
<sequence>MEIEGVELSGIALVYLIAIGLQLFILLFLLAKRQIMRYTWGTRKAPYTPIGSGFPK</sequence>
<dbReference type="Pfam" id="PF07406">
    <property type="entry name" value="NICE-3"/>
    <property type="match status" value="1"/>
</dbReference>
<keyword evidence="2" id="KW-1185">Reference proteome</keyword>
<evidence type="ECO:0000313" key="3">
    <source>
        <dbReference type="WBParaSite" id="nRc.2.0.1.t09941-RA"/>
    </source>
</evidence>
<dbReference type="InterPro" id="IPR010876">
    <property type="entry name" value="C1orf43"/>
</dbReference>
<protein>
    <submittedName>
        <fullName evidence="3">Uncharacterized protein</fullName>
    </submittedName>
</protein>
<keyword evidence="1" id="KW-0472">Membrane</keyword>
<reference evidence="3" key="1">
    <citation type="submission" date="2022-11" db="UniProtKB">
        <authorList>
            <consortium name="WormBaseParasite"/>
        </authorList>
    </citation>
    <scope>IDENTIFICATION</scope>
</reference>
<proteinExistence type="predicted"/>
<accession>A0A915I7V3</accession>
<feature type="transmembrane region" description="Helical" evidence="1">
    <location>
        <begin position="12"/>
        <end position="31"/>
    </location>
</feature>
<evidence type="ECO:0000313" key="2">
    <source>
        <dbReference type="Proteomes" id="UP000887565"/>
    </source>
</evidence>
<keyword evidence="1" id="KW-1133">Transmembrane helix</keyword>
<dbReference type="WBParaSite" id="nRc.2.0.1.t09941-RA">
    <property type="protein sequence ID" value="nRc.2.0.1.t09941-RA"/>
    <property type="gene ID" value="nRc.2.0.1.g09941"/>
</dbReference>